<keyword evidence="1" id="KW-0812">Transmembrane</keyword>
<organism evidence="2 3">
    <name type="scientific">Bacteroides nordii</name>
    <dbReference type="NCBI Taxonomy" id="291645"/>
    <lineage>
        <taxon>Bacteria</taxon>
        <taxon>Pseudomonadati</taxon>
        <taxon>Bacteroidota</taxon>
        <taxon>Bacteroidia</taxon>
        <taxon>Bacteroidales</taxon>
        <taxon>Bacteroidaceae</taxon>
        <taxon>Bacteroides</taxon>
    </lineage>
</organism>
<sequence>MCYLGKLILWGRYLSGYPTMLCYKRCCAVMNSSLLSKYLSFQLRINKSALDKILPVTAFFCLSFLALHFLYFGKLLLPLPH</sequence>
<proteinExistence type="predicted"/>
<reference evidence="2 3" key="1">
    <citation type="submission" date="2018-08" db="EMBL/GenBank/DDBJ databases">
        <title>A genome reference for cultivated species of the human gut microbiota.</title>
        <authorList>
            <person name="Zou Y."/>
            <person name="Xue W."/>
            <person name="Luo G."/>
        </authorList>
    </citation>
    <scope>NUCLEOTIDE SEQUENCE [LARGE SCALE GENOMIC DNA]</scope>
    <source>
        <strain evidence="2 3">AM40-30BH</strain>
    </source>
</reference>
<protein>
    <submittedName>
        <fullName evidence="2">Uncharacterized protein</fullName>
    </submittedName>
</protein>
<evidence type="ECO:0000256" key="1">
    <source>
        <dbReference type="SAM" id="Phobius"/>
    </source>
</evidence>
<gene>
    <name evidence="2" type="ORF">DW888_02790</name>
</gene>
<dbReference type="Proteomes" id="UP000284379">
    <property type="component" value="Unassembled WGS sequence"/>
</dbReference>
<feature type="transmembrane region" description="Helical" evidence="1">
    <location>
        <begin position="53"/>
        <end position="72"/>
    </location>
</feature>
<keyword evidence="1" id="KW-1133">Transmembrane helix</keyword>
<dbReference type="AlphaFoldDB" id="A0A413VW56"/>
<accession>A0A413VW56</accession>
<evidence type="ECO:0000313" key="3">
    <source>
        <dbReference type="Proteomes" id="UP000284379"/>
    </source>
</evidence>
<keyword evidence="1" id="KW-0472">Membrane</keyword>
<comment type="caution">
    <text evidence="2">The sequence shown here is derived from an EMBL/GenBank/DDBJ whole genome shotgun (WGS) entry which is preliminary data.</text>
</comment>
<dbReference type="EMBL" id="QSGO01000002">
    <property type="protein sequence ID" value="RHB37860.1"/>
    <property type="molecule type" value="Genomic_DNA"/>
</dbReference>
<evidence type="ECO:0000313" key="2">
    <source>
        <dbReference type="EMBL" id="RHB37860.1"/>
    </source>
</evidence>
<name>A0A413VW56_9BACE</name>